<feature type="domain" description="ANTAR" evidence="2">
    <location>
        <begin position="29"/>
        <end position="90"/>
    </location>
</feature>
<dbReference type="PROSITE" id="PS50921">
    <property type="entry name" value="ANTAR"/>
    <property type="match status" value="1"/>
</dbReference>
<dbReference type="RefSeq" id="WP_359357554.1">
    <property type="nucleotide sequence ID" value="NZ_JBEYXV010000026.1"/>
</dbReference>
<dbReference type="Pfam" id="PF03861">
    <property type="entry name" value="ANTAR"/>
    <property type="match status" value="1"/>
</dbReference>
<evidence type="ECO:0000313" key="4">
    <source>
        <dbReference type="Proteomes" id="UP001551176"/>
    </source>
</evidence>
<proteinExistence type="predicted"/>
<keyword evidence="1" id="KW-0175">Coiled coil</keyword>
<keyword evidence="4" id="KW-1185">Reference proteome</keyword>
<dbReference type="EMBL" id="JBEYXV010000026">
    <property type="protein sequence ID" value="MEU6826404.1"/>
    <property type="molecule type" value="Genomic_DNA"/>
</dbReference>
<evidence type="ECO:0000259" key="2">
    <source>
        <dbReference type="PROSITE" id="PS50921"/>
    </source>
</evidence>
<dbReference type="Gene3D" id="1.10.10.10">
    <property type="entry name" value="Winged helix-like DNA-binding domain superfamily/Winged helix DNA-binding domain"/>
    <property type="match status" value="1"/>
</dbReference>
<organism evidence="3 4">
    <name type="scientific">Streptomyces atriruber</name>
    <dbReference type="NCBI Taxonomy" id="545121"/>
    <lineage>
        <taxon>Bacteria</taxon>
        <taxon>Bacillati</taxon>
        <taxon>Actinomycetota</taxon>
        <taxon>Actinomycetes</taxon>
        <taxon>Kitasatosporales</taxon>
        <taxon>Streptomycetaceae</taxon>
        <taxon>Streptomyces</taxon>
    </lineage>
</organism>
<dbReference type="InterPro" id="IPR011006">
    <property type="entry name" value="CheY-like_superfamily"/>
</dbReference>
<feature type="coiled-coil region" evidence="1">
    <location>
        <begin position="15"/>
        <end position="42"/>
    </location>
</feature>
<protein>
    <submittedName>
        <fullName evidence="3">ANTAR domain-containing protein</fullName>
    </submittedName>
</protein>
<evidence type="ECO:0000256" key="1">
    <source>
        <dbReference type="SAM" id="Coils"/>
    </source>
</evidence>
<reference evidence="3 4" key="1">
    <citation type="submission" date="2024-06" db="EMBL/GenBank/DDBJ databases">
        <title>The Natural Products Discovery Center: Release of the First 8490 Sequenced Strains for Exploring Actinobacteria Biosynthetic Diversity.</title>
        <authorList>
            <person name="Kalkreuter E."/>
            <person name="Kautsar S.A."/>
            <person name="Yang D."/>
            <person name="Bader C.D."/>
            <person name="Teijaro C.N."/>
            <person name="Fluegel L."/>
            <person name="Davis C.M."/>
            <person name="Simpson J.R."/>
            <person name="Lauterbach L."/>
            <person name="Steele A.D."/>
            <person name="Gui C."/>
            <person name="Meng S."/>
            <person name="Li G."/>
            <person name="Viehrig K."/>
            <person name="Ye F."/>
            <person name="Su P."/>
            <person name="Kiefer A.F."/>
            <person name="Nichols A."/>
            <person name="Cepeda A.J."/>
            <person name="Yan W."/>
            <person name="Fan B."/>
            <person name="Jiang Y."/>
            <person name="Adhikari A."/>
            <person name="Zheng C.-J."/>
            <person name="Schuster L."/>
            <person name="Cowan T.M."/>
            <person name="Smanski M.J."/>
            <person name="Chevrette M.G."/>
            <person name="De Carvalho L.P.S."/>
            <person name="Shen B."/>
        </authorList>
    </citation>
    <scope>NUCLEOTIDE SEQUENCE [LARGE SCALE GENOMIC DNA]</scope>
    <source>
        <strain evidence="3 4">NPDC046838</strain>
    </source>
</reference>
<sequence length="117" mass="12904">MLRAHQAIDVSHRLAADYRRRVSRAQTEVEALRRENAQLHKALAGRPVVDQARGVLMAAGAQGAQHAWEVLVDTSQRTNTRLRLIAEMVVAGAVDGPADPRIAAQLRKSLTRHATER</sequence>
<dbReference type="Proteomes" id="UP001551176">
    <property type="component" value="Unassembled WGS sequence"/>
</dbReference>
<dbReference type="SMART" id="SM01012">
    <property type="entry name" value="ANTAR"/>
    <property type="match status" value="1"/>
</dbReference>
<comment type="caution">
    <text evidence="3">The sequence shown here is derived from an EMBL/GenBank/DDBJ whole genome shotgun (WGS) entry which is preliminary data.</text>
</comment>
<name>A0ABV3BZF3_9ACTN</name>
<evidence type="ECO:0000313" key="3">
    <source>
        <dbReference type="EMBL" id="MEU6826404.1"/>
    </source>
</evidence>
<dbReference type="SUPFAM" id="SSF52172">
    <property type="entry name" value="CheY-like"/>
    <property type="match status" value="1"/>
</dbReference>
<accession>A0ABV3BZF3</accession>
<dbReference type="InterPro" id="IPR005561">
    <property type="entry name" value="ANTAR"/>
</dbReference>
<dbReference type="InterPro" id="IPR036388">
    <property type="entry name" value="WH-like_DNA-bd_sf"/>
</dbReference>
<gene>
    <name evidence="3" type="ORF">ABZ921_37860</name>
</gene>